<comment type="caution">
    <text evidence="1">The sequence shown here is derived from an EMBL/GenBank/DDBJ whole genome shotgun (WGS) entry which is preliminary data.</text>
</comment>
<organism evidence="1 2">
    <name type="scientific">Culex pipiens pipiens</name>
    <name type="common">Northern house mosquito</name>
    <dbReference type="NCBI Taxonomy" id="38569"/>
    <lineage>
        <taxon>Eukaryota</taxon>
        <taxon>Metazoa</taxon>
        <taxon>Ecdysozoa</taxon>
        <taxon>Arthropoda</taxon>
        <taxon>Hexapoda</taxon>
        <taxon>Insecta</taxon>
        <taxon>Pterygota</taxon>
        <taxon>Neoptera</taxon>
        <taxon>Endopterygota</taxon>
        <taxon>Diptera</taxon>
        <taxon>Nematocera</taxon>
        <taxon>Culicoidea</taxon>
        <taxon>Culicidae</taxon>
        <taxon>Culicinae</taxon>
        <taxon>Culicini</taxon>
        <taxon>Culex</taxon>
        <taxon>Culex</taxon>
    </lineage>
</organism>
<evidence type="ECO:0000313" key="2">
    <source>
        <dbReference type="Proteomes" id="UP001562425"/>
    </source>
</evidence>
<sequence length="34" mass="3922">MSLRNRVRPATSRSNWTFEIGTLAWPSPGWSCRT</sequence>
<dbReference type="EMBL" id="JBEHCU010007072">
    <property type="protein sequence ID" value="KAL1395602.1"/>
    <property type="molecule type" value="Genomic_DNA"/>
</dbReference>
<dbReference type="AlphaFoldDB" id="A0ABD1D923"/>
<dbReference type="Proteomes" id="UP001562425">
    <property type="component" value="Unassembled WGS sequence"/>
</dbReference>
<feature type="non-terminal residue" evidence="1">
    <location>
        <position position="34"/>
    </location>
</feature>
<accession>A0ABD1D923</accession>
<gene>
    <name evidence="1" type="ORF">pipiens_002814</name>
</gene>
<name>A0ABD1D923_CULPP</name>
<evidence type="ECO:0000313" key="1">
    <source>
        <dbReference type="EMBL" id="KAL1395602.1"/>
    </source>
</evidence>
<protein>
    <submittedName>
        <fullName evidence="1">Uncharacterized protein</fullName>
    </submittedName>
</protein>
<proteinExistence type="predicted"/>
<keyword evidence="2" id="KW-1185">Reference proteome</keyword>
<reference evidence="1 2" key="1">
    <citation type="submission" date="2024-05" db="EMBL/GenBank/DDBJ databases">
        <title>Culex pipiens pipiens assembly and annotation.</title>
        <authorList>
            <person name="Alout H."/>
            <person name="Durand T."/>
        </authorList>
    </citation>
    <scope>NUCLEOTIDE SEQUENCE [LARGE SCALE GENOMIC DNA]</scope>
    <source>
        <strain evidence="1">HA-2024</strain>
        <tissue evidence="1">Whole body</tissue>
    </source>
</reference>